<evidence type="ECO:0000313" key="2">
    <source>
        <dbReference type="Proteomes" id="UP001156389"/>
    </source>
</evidence>
<accession>A0ABT2JV52</accession>
<reference evidence="1 2" key="1">
    <citation type="submission" date="2021-10" db="EMBL/GenBank/DDBJ databases">
        <title>Streptomyces gossypii sp. nov., isolated from soil collected from cotton field.</title>
        <authorList>
            <person name="Ge X."/>
            <person name="Chen X."/>
            <person name="Liu W."/>
        </authorList>
    </citation>
    <scope>NUCLEOTIDE SEQUENCE [LARGE SCALE GENOMIC DNA]</scope>
    <source>
        <strain evidence="1 2">N2-109</strain>
    </source>
</reference>
<evidence type="ECO:0000313" key="1">
    <source>
        <dbReference type="EMBL" id="MCT2591777.1"/>
    </source>
</evidence>
<protein>
    <recommendedName>
        <fullName evidence="3">Glycosyltransferase</fullName>
    </recommendedName>
</protein>
<dbReference type="EMBL" id="JAJAGO010000008">
    <property type="protein sequence ID" value="MCT2591777.1"/>
    <property type="molecule type" value="Genomic_DNA"/>
</dbReference>
<gene>
    <name evidence="1" type="ORF">LHJ74_18055</name>
</gene>
<dbReference type="RefSeq" id="WP_260219112.1">
    <property type="nucleotide sequence ID" value="NZ_JAJAGO010000008.1"/>
</dbReference>
<name>A0ABT2JV52_9ACTN</name>
<organism evidence="1 2">
    <name type="scientific">Streptomyces gossypii</name>
    <dbReference type="NCBI Taxonomy" id="2883101"/>
    <lineage>
        <taxon>Bacteria</taxon>
        <taxon>Bacillati</taxon>
        <taxon>Actinomycetota</taxon>
        <taxon>Actinomycetes</taxon>
        <taxon>Kitasatosporales</taxon>
        <taxon>Streptomycetaceae</taxon>
        <taxon>Streptomyces</taxon>
    </lineage>
</organism>
<keyword evidence="2" id="KW-1185">Reference proteome</keyword>
<dbReference type="Proteomes" id="UP001156389">
    <property type="component" value="Unassembled WGS sequence"/>
</dbReference>
<sequence length="396" mass="42670">MTGVRISSAVMTHPLRKAQAEELVARLGLDGLALDPAPQEEASALRTALVAWSAMPEGATHQLVMQDDVAAPPEFPALVARCAARFPDEALVFYTNWHARNGAAVRLAALAGAGWVRAVPEEFTPTLATCLPAALVREFREFARGRVEEERHDDEVLAQFLRRRGRPALLAVPGVVEHIGTSSINGHAAQGVRRVACPVDIADAARLLPEGWVLEDIDWLPYMRYGAGYLREGARQPESDGTRPHVGWQEALPGTGLTEERLRYLAGENRPFTATEVSWLFGAGFANELWTHCLLLGRQAVVASRQAHGLAAGEPAVADLAAAERIAGGRTVDGGIVEDGLSEEERSVARVRSAALSTVGIAGLPPERRPDVRPEHNHLLTAHAWSAVRRGAYPLG</sequence>
<comment type="caution">
    <text evidence="1">The sequence shown here is derived from an EMBL/GenBank/DDBJ whole genome shotgun (WGS) entry which is preliminary data.</text>
</comment>
<evidence type="ECO:0008006" key="3">
    <source>
        <dbReference type="Google" id="ProtNLM"/>
    </source>
</evidence>
<proteinExistence type="predicted"/>